<accession>A0ACB7WPJ8</accession>
<dbReference type="EMBL" id="CM037012">
    <property type="protein sequence ID" value="KAH7690159.1"/>
    <property type="molecule type" value="Genomic_DNA"/>
</dbReference>
<gene>
    <name evidence="1" type="ORF">IHE45_02G026900</name>
</gene>
<reference evidence="2" key="1">
    <citation type="journal article" date="2022" name="Nat. Commun.">
        <title>Chromosome evolution and the genetic basis of agronomically important traits in greater yam.</title>
        <authorList>
            <person name="Bredeson J.V."/>
            <person name="Lyons J.B."/>
            <person name="Oniyinde I.O."/>
            <person name="Okereke N.R."/>
            <person name="Kolade O."/>
            <person name="Nnabue I."/>
            <person name="Nwadili C.O."/>
            <person name="Hribova E."/>
            <person name="Parker M."/>
            <person name="Nwogha J."/>
            <person name="Shu S."/>
            <person name="Carlson J."/>
            <person name="Kariba R."/>
            <person name="Muthemba S."/>
            <person name="Knop K."/>
            <person name="Barton G.J."/>
            <person name="Sherwood A.V."/>
            <person name="Lopez-Montes A."/>
            <person name="Asiedu R."/>
            <person name="Jamnadass R."/>
            <person name="Muchugi A."/>
            <person name="Goodstein D."/>
            <person name="Egesi C.N."/>
            <person name="Featherston J."/>
            <person name="Asfaw A."/>
            <person name="Simpson G.G."/>
            <person name="Dolezel J."/>
            <person name="Hendre P.S."/>
            <person name="Van Deynze A."/>
            <person name="Kumar P.L."/>
            <person name="Obidiegwu J.E."/>
            <person name="Bhattacharjee R."/>
            <person name="Rokhsar D.S."/>
        </authorList>
    </citation>
    <scope>NUCLEOTIDE SEQUENCE [LARGE SCALE GENOMIC DNA]</scope>
    <source>
        <strain evidence="2">cv. TDa95/00328</strain>
    </source>
</reference>
<evidence type="ECO:0000313" key="1">
    <source>
        <dbReference type="EMBL" id="KAH7690159.1"/>
    </source>
</evidence>
<organism evidence="1 2">
    <name type="scientific">Dioscorea alata</name>
    <name type="common">Purple yam</name>
    <dbReference type="NCBI Taxonomy" id="55571"/>
    <lineage>
        <taxon>Eukaryota</taxon>
        <taxon>Viridiplantae</taxon>
        <taxon>Streptophyta</taxon>
        <taxon>Embryophyta</taxon>
        <taxon>Tracheophyta</taxon>
        <taxon>Spermatophyta</taxon>
        <taxon>Magnoliopsida</taxon>
        <taxon>Liliopsida</taxon>
        <taxon>Dioscoreales</taxon>
        <taxon>Dioscoreaceae</taxon>
        <taxon>Dioscorea</taxon>
    </lineage>
</organism>
<proteinExistence type="predicted"/>
<protein>
    <submittedName>
        <fullName evidence="1">Uncharacterized protein</fullName>
    </submittedName>
</protein>
<evidence type="ECO:0000313" key="2">
    <source>
        <dbReference type="Proteomes" id="UP000827976"/>
    </source>
</evidence>
<comment type="caution">
    <text evidence="1">The sequence shown here is derived from an EMBL/GenBank/DDBJ whole genome shotgun (WGS) entry which is preliminary data.</text>
</comment>
<sequence>MLVMQTGFGGRYSLLVHHNSQELKAFGLTEAMLTDQEWQKTARPGELNYNCMTTGPSWFPHFG</sequence>
<dbReference type="Proteomes" id="UP000827976">
    <property type="component" value="Chromosome 2"/>
</dbReference>
<name>A0ACB7WPJ8_DIOAL</name>
<keyword evidence="2" id="KW-1185">Reference proteome</keyword>